<protein>
    <recommendedName>
        <fullName evidence="7">Major facilitator superfamily (MFS) profile domain-containing protein</fullName>
    </recommendedName>
</protein>
<dbReference type="EnsemblMetazoa" id="PPAI004269-RA">
    <property type="protein sequence ID" value="PPAI004269-PA"/>
    <property type="gene ID" value="PPAI004269"/>
</dbReference>
<dbReference type="EMBL" id="AJVK01028194">
    <property type="status" value="NOT_ANNOTATED_CDS"/>
    <property type="molecule type" value="Genomic_DNA"/>
</dbReference>
<dbReference type="Proteomes" id="UP000092462">
    <property type="component" value="Unassembled WGS sequence"/>
</dbReference>
<evidence type="ECO:0000256" key="4">
    <source>
        <dbReference type="ARBA" id="ARBA00023136"/>
    </source>
</evidence>
<evidence type="ECO:0000313" key="5">
    <source>
        <dbReference type="EnsemblMetazoa" id="PPAI004269-PA"/>
    </source>
</evidence>
<keyword evidence="3" id="KW-1133">Transmembrane helix</keyword>
<evidence type="ECO:0008006" key="7">
    <source>
        <dbReference type="Google" id="ProtNLM"/>
    </source>
</evidence>
<dbReference type="AlphaFoldDB" id="A0A1B0D9F7"/>
<evidence type="ECO:0000256" key="1">
    <source>
        <dbReference type="ARBA" id="ARBA00004141"/>
    </source>
</evidence>
<dbReference type="PANTHER" id="PTHR11662">
    <property type="entry name" value="SOLUTE CARRIER FAMILY 17"/>
    <property type="match status" value="1"/>
</dbReference>
<evidence type="ECO:0000256" key="2">
    <source>
        <dbReference type="ARBA" id="ARBA00022692"/>
    </source>
</evidence>
<dbReference type="InterPro" id="IPR050382">
    <property type="entry name" value="MFS_Na/Anion_cotransporter"/>
</dbReference>
<keyword evidence="4" id="KW-0472">Membrane</keyword>
<dbReference type="GO" id="GO:0016020">
    <property type="term" value="C:membrane"/>
    <property type="evidence" value="ECO:0007669"/>
    <property type="project" value="UniProtKB-SubCell"/>
</dbReference>
<evidence type="ECO:0000313" key="6">
    <source>
        <dbReference type="Proteomes" id="UP000092462"/>
    </source>
</evidence>
<reference evidence="5" key="1">
    <citation type="submission" date="2022-08" db="UniProtKB">
        <authorList>
            <consortium name="EnsemblMetazoa"/>
        </authorList>
    </citation>
    <scope>IDENTIFICATION</scope>
    <source>
        <strain evidence="5">Israel</strain>
    </source>
</reference>
<accession>A0A1B0D9F7</accession>
<sequence length="86" mass="9601">MVFFGLFNLINLRMNLSVVIVAMTQKVNMTIDDGTIVEKQDFDWDSKTQGLILSKWTPVYERSFLASIAYMGNYAGTIGAMLLSGV</sequence>
<dbReference type="VEuPathDB" id="VectorBase:PPAI004269"/>
<dbReference type="PANTHER" id="PTHR11662:SF399">
    <property type="entry name" value="FI19708P1-RELATED"/>
    <property type="match status" value="1"/>
</dbReference>
<comment type="subcellular location">
    <subcellularLocation>
        <location evidence="1">Membrane</location>
        <topology evidence="1">Multi-pass membrane protein</topology>
    </subcellularLocation>
</comment>
<keyword evidence="6" id="KW-1185">Reference proteome</keyword>
<keyword evidence="2" id="KW-0812">Transmembrane</keyword>
<evidence type="ECO:0000256" key="3">
    <source>
        <dbReference type="ARBA" id="ARBA00022989"/>
    </source>
</evidence>
<organism evidence="5 6">
    <name type="scientific">Phlebotomus papatasi</name>
    <name type="common">Sandfly</name>
    <dbReference type="NCBI Taxonomy" id="29031"/>
    <lineage>
        <taxon>Eukaryota</taxon>
        <taxon>Metazoa</taxon>
        <taxon>Ecdysozoa</taxon>
        <taxon>Arthropoda</taxon>
        <taxon>Hexapoda</taxon>
        <taxon>Insecta</taxon>
        <taxon>Pterygota</taxon>
        <taxon>Neoptera</taxon>
        <taxon>Endopterygota</taxon>
        <taxon>Diptera</taxon>
        <taxon>Nematocera</taxon>
        <taxon>Psychodoidea</taxon>
        <taxon>Psychodidae</taxon>
        <taxon>Phlebotomus</taxon>
        <taxon>Phlebotomus</taxon>
    </lineage>
</organism>
<name>A0A1B0D9F7_PHLPP</name>
<proteinExistence type="predicted"/>